<dbReference type="HOGENOM" id="CLU_076368_0_2_3"/>
<dbReference type="GO" id="GO:0016491">
    <property type="term" value="F:oxidoreductase activity"/>
    <property type="evidence" value="ECO:0007669"/>
    <property type="project" value="UniProtKB-KW"/>
</dbReference>
<feature type="domain" description="Pyrroline-5-carboxylate reductase catalytic N-terminal" evidence="2">
    <location>
        <begin position="2"/>
        <end position="92"/>
    </location>
</feature>
<name>K9VVS4_9CYAN</name>
<keyword evidence="4" id="KW-1185">Reference proteome</keyword>
<keyword evidence="1" id="KW-0560">Oxidoreductase</keyword>
<dbReference type="Pfam" id="PF03807">
    <property type="entry name" value="F420_oxidored"/>
    <property type="match status" value="1"/>
</dbReference>
<evidence type="ECO:0000313" key="3">
    <source>
        <dbReference type="EMBL" id="AFZ11664.1"/>
    </source>
</evidence>
<dbReference type="SUPFAM" id="SSF51735">
    <property type="entry name" value="NAD(P)-binding Rossmann-fold domains"/>
    <property type="match status" value="1"/>
</dbReference>
<proteinExistence type="predicted"/>
<dbReference type="InterPro" id="IPR036291">
    <property type="entry name" value="NAD(P)-bd_dom_sf"/>
</dbReference>
<dbReference type="Gene3D" id="3.40.50.720">
    <property type="entry name" value="NAD(P)-binding Rossmann-like Domain"/>
    <property type="match status" value="1"/>
</dbReference>
<gene>
    <name evidence="3" type="ORF">Cri9333_0740</name>
</gene>
<dbReference type="KEGG" id="cep:Cri9333_0740"/>
<dbReference type="RefSeq" id="WP_015201786.1">
    <property type="nucleotide sequence ID" value="NC_019753.1"/>
</dbReference>
<reference evidence="3 4" key="1">
    <citation type="submission" date="2012-06" db="EMBL/GenBank/DDBJ databases">
        <title>Finished chromosome of genome of Crinalium epipsammum PCC 9333.</title>
        <authorList>
            <consortium name="US DOE Joint Genome Institute"/>
            <person name="Gugger M."/>
            <person name="Coursin T."/>
            <person name="Rippka R."/>
            <person name="Tandeau De Marsac N."/>
            <person name="Huntemann M."/>
            <person name="Wei C.-L."/>
            <person name="Han J."/>
            <person name="Detter J.C."/>
            <person name="Han C."/>
            <person name="Tapia R."/>
            <person name="Davenport K."/>
            <person name="Daligault H."/>
            <person name="Erkkila T."/>
            <person name="Gu W."/>
            <person name="Munk A.C.C."/>
            <person name="Teshima H."/>
            <person name="Xu Y."/>
            <person name="Chain P."/>
            <person name="Chen A."/>
            <person name="Krypides N."/>
            <person name="Mavromatis K."/>
            <person name="Markowitz V."/>
            <person name="Szeto E."/>
            <person name="Ivanova N."/>
            <person name="Mikhailova N."/>
            <person name="Ovchinnikova G."/>
            <person name="Pagani I."/>
            <person name="Pati A."/>
            <person name="Goodwin L."/>
            <person name="Peters L."/>
            <person name="Pitluck S."/>
            <person name="Woyke T."/>
            <person name="Kerfeld C."/>
        </authorList>
    </citation>
    <scope>NUCLEOTIDE SEQUENCE [LARGE SCALE GENOMIC DNA]</scope>
    <source>
        <strain evidence="3 4">PCC 9333</strain>
    </source>
</reference>
<protein>
    <submittedName>
        <fullName evidence="3">NADP oxidoreductase coenzyme F420-dependent</fullName>
    </submittedName>
</protein>
<dbReference type="PATRIC" id="fig|1173022.3.peg.810"/>
<evidence type="ECO:0000313" key="4">
    <source>
        <dbReference type="Proteomes" id="UP000010472"/>
    </source>
</evidence>
<sequence length="248" mass="26260">MKIGILGVGHIGKTLARKLSAAGHDVKVANSRGPETIEASVLASGARAVKTTEAVADVEVVILSIPLNRIPAIAPLIANLPAETAVIDTSNYYPHRDVGIDAIEAGQVESLWVVEQLGRPIVKAWNSIGSDSLAKRGKPAGSPDRIALPVAADRDPDRQVGMALVEDTGFDAFDAGTLADSWRQQPGAPCYGTDITRKEIPTALAATERARLPKRRDLAVAAIQERVGDGTTNPDAEYGIRLSRALYM</sequence>
<dbReference type="Proteomes" id="UP000010472">
    <property type="component" value="Chromosome"/>
</dbReference>
<dbReference type="PANTHER" id="PTHR14239">
    <property type="entry name" value="DUDULIN-RELATED"/>
    <property type="match status" value="1"/>
</dbReference>
<dbReference type="AlphaFoldDB" id="K9VVS4"/>
<evidence type="ECO:0000259" key="2">
    <source>
        <dbReference type="Pfam" id="PF03807"/>
    </source>
</evidence>
<dbReference type="OrthoDB" id="9786864at2"/>
<evidence type="ECO:0000256" key="1">
    <source>
        <dbReference type="ARBA" id="ARBA00023002"/>
    </source>
</evidence>
<dbReference type="InterPro" id="IPR028939">
    <property type="entry name" value="P5C_Rdtase_cat_N"/>
</dbReference>
<dbReference type="eggNOG" id="COG2085">
    <property type="taxonomic scope" value="Bacteria"/>
</dbReference>
<accession>K9VVS4</accession>
<dbReference type="STRING" id="1173022.Cri9333_0740"/>
<dbReference type="InterPro" id="IPR051267">
    <property type="entry name" value="STEAP_metalloreductase"/>
</dbReference>
<organism evidence="3 4">
    <name type="scientific">Crinalium epipsammum PCC 9333</name>
    <dbReference type="NCBI Taxonomy" id="1173022"/>
    <lineage>
        <taxon>Bacteria</taxon>
        <taxon>Bacillati</taxon>
        <taxon>Cyanobacteriota</taxon>
        <taxon>Cyanophyceae</taxon>
        <taxon>Gomontiellales</taxon>
        <taxon>Gomontiellaceae</taxon>
        <taxon>Crinalium</taxon>
    </lineage>
</organism>
<dbReference type="EMBL" id="CP003620">
    <property type="protein sequence ID" value="AFZ11664.1"/>
    <property type="molecule type" value="Genomic_DNA"/>
</dbReference>
<dbReference type="PANTHER" id="PTHR14239:SF10">
    <property type="entry name" value="REDUCTASE"/>
    <property type="match status" value="1"/>
</dbReference>